<feature type="domain" description="Solute-binding protein family 3/N-terminal" evidence="6">
    <location>
        <begin position="39"/>
        <end position="253"/>
    </location>
</feature>
<feature type="domain" description="Ionotropic glutamate receptor C-terminal" evidence="7">
    <location>
        <begin position="39"/>
        <end position="252"/>
    </location>
</feature>
<dbReference type="Proteomes" id="UP000181901">
    <property type="component" value="Unassembled WGS sequence"/>
</dbReference>
<dbReference type="SMART" id="SM00062">
    <property type="entry name" value="PBPb"/>
    <property type="match status" value="1"/>
</dbReference>
<dbReference type="PANTHER" id="PTHR35936:SF17">
    <property type="entry name" value="ARGININE-BINDING EXTRACELLULAR PROTEIN ARTP"/>
    <property type="match status" value="1"/>
</dbReference>
<evidence type="ECO:0000259" key="7">
    <source>
        <dbReference type="SMART" id="SM00079"/>
    </source>
</evidence>
<accession>A0A1J5N9Z6</accession>
<dbReference type="EMBL" id="LKAQ01000001">
    <property type="protein sequence ID" value="OIQ51648.1"/>
    <property type="molecule type" value="Genomic_DNA"/>
</dbReference>
<reference evidence="8 9" key="1">
    <citation type="submission" date="2015-09" db="EMBL/GenBank/DDBJ databases">
        <title>Genome of Desulfovibrio dechloracetivorans BerOc1, a mercury methylating strain isolated from highly hydrocarbons and metals contaminated coastal sediments.</title>
        <authorList>
            <person name="Goni Urriza M."/>
            <person name="Gassie C."/>
            <person name="Bouchez O."/>
            <person name="Klopp C."/>
            <person name="Ranchou-Peyruse A."/>
            <person name="Remy G."/>
        </authorList>
    </citation>
    <scope>NUCLEOTIDE SEQUENCE [LARGE SCALE GENOMIC DNA]</scope>
    <source>
        <strain evidence="8 9">BerOc1</strain>
    </source>
</reference>
<dbReference type="AlphaFoldDB" id="A0A1J5N9Z6"/>
<dbReference type="SUPFAM" id="SSF53850">
    <property type="entry name" value="Periplasmic binding protein-like II"/>
    <property type="match status" value="1"/>
</dbReference>
<comment type="caution">
    <text evidence="8">The sequence shown here is derived from an EMBL/GenBank/DDBJ whole genome shotgun (WGS) entry which is preliminary data.</text>
</comment>
<organism evidence="8 9">
    <name type="scientific">Pseudodesulfovibrio hydrargyri</name>
    <dbReference type="NCBI Taxonomy" id="2125990"/>
    <lineage>
        <taxon>Bacteria</taxon>
        <taxon>Pseudomonadati</taxon>
        <taxon>Thermodesulfobacteriota</taxon>
        <taxon>Desulfovibrionia</taxon>
        <taxon>Desulfovibrionales</taxon>
        <taxon>Desulfovibrionaceae</taxon>
    </lineage>
</organism>
<dbReference type="RefSeq" id="WP_071543776.1">
    <property type="nucleotide sequence ID" value="NZ_LKAQ01000001.1"/>
</dbReference>
<proteinExistence type="inferred from homology"/>
<evidence type="ECO:0000256" key="3">
    <source>
        <dbReference type="ARBA" id="ARBA00022729"/>
    </source>
</evidence>
<sequence>MKFNKMRMLLALVALVSLCAFSTLAQAATTLDKIKDAGVITVGNSPDYPPFEAIGDSGERVGFDVDLLNAIAAKMGVKVKWVTMDFAAIVTATQSGQVDMGMSGFSISPERAEQVSFSAPYIASGQVIVVRNDSDIQSAADLKGKKIAVQLGTTGEQEADKIEGAEVVKPESYNIAFMMLNNKVADAVIADISVADEFVKQGKFKRAGEPLSYEEFAMITRKGNDGLLQALNKALEEVKADGAYAAIVKKWNL</sequence>
<protein>
    <submittedName>
        <fullName evidence="8">ABC transporter arginine-binding protein 1</fullName>
    </submittedName>
</protein>
<dbReference type="GO" id="GO:0030313">
    <property type="term" value="C:cell envelope"/>
    <property type="evidence" value="ECO:0007669"/>
    <property type="project" value="UniProtKB-SubCell"/>
</dbReference>
<dbReference type="CDD" id="cd13624">
    <property type="entry name" value="PBP2_Arg_Lys_His"/>
    <property type="match status" value="1"/>
</dbReference>
<dbReference type="SMART" id="SM00079">
    <property type="entry name" value="PBPe"/>
    <property type="match status" value="1"/>
</dbReference>
<evidence type="ECO:0000256" key="4">
    <source>
        <dbReference type="RuleBase" id="RU003744"/>
    </source>
</evidence>
<dbReference type="InterPro" id="IPR001320">
    <property type="entry name" value="Iontro_rcpt_C"/>
</dbReference>
<feature type="chain" id="PRO_5009635622" evidence="5">
    <location>
        <begin position="28"/>
        <end position="253"/>
    </location>
</feature>
<evidence type="ECO:0000313" key="8">
    <source>
        <dbReference type="EMBL" id="OIQ51648.1"/>
    </source>
</evidence>
<dbReference type="Pfam" id="PF00497">
    <property type="entry name" value="SBP_bac_3"/>
    <property type="match status" value="1"/>
</dbReference>
<dbReference type="PROSITE" id="PS01039">
    <property type="entry name" value="SBP_BACTERIAL_3"/>
    <property type="match status" value="1"/>
</dbReference>
<evidence type="ECO:0000313" key="9">
    <source>
        <dbReference type="Proteomes" id="UP000181901"/>
    </source>
</evidence>
<dbReference type="Gene3D" id="3.40.190.10">
    <property type="entry name" value="Periplasmic binding protein-like II"/>
    <property type="match status" value="2"/>
</dbReference>
<dbReference type="InterPro" id="IPR018313">
    <property type="entry name" value="SBP_3_CS"/>
</dbReference>
<feature type="signal peptide" evidence="5">
    <location>
        <begin position="1"/>
        <end position="27"/>
    </location>
</feature>
<evidence type="ECO:0000256" key="2">
    <source>
        <dbReference type="ARBA" id="ARBA00010333"/>
    </source>
</evidence>
<evidence type="ECO:0000259" key="6">
    <source>
        <dbReference type="SMART" id="SM00062"/>
    </source>
</evidence>
<dbReference type="OrthoDB" id="368476at2"/>
<dbReference type="PANTHER" id="PTHR35936">
    <property type="entry name" value="MEMBRANE-BOUND LYTIC MUREIN TRANSGLYCOSYLASE F"/>
    <property type="match status" value="1"/>
</dbReference>
<dbReference type="GO" id="GO:0016020">
    <property type="term" value="C:membrane"/>
    <property type="evidence" value="ECO:0007669"/>
    <property type="project" value="InterPro"/>
</dbReference>
<evidence type="ECO:0000256" key="5">
    <source>
        <dbReference type="SAM" id="SignalP"/>
    </source>
</evidence>
<dbReference type="InterPro" id="IPR001638">
    <property type="entry name" value="Solute-binding_3/MltF_N"/>
</dbReference>
<gene>
    <name evidence="8" type="primary">artJ</name>
    <name evidence="8" type="ORF">BerOc1_00103</name>
</gene>
<evidence type="ECO:0000256" key="1">
    <source>
        <dbReference type="ARBA" id="ARBA00004196"/>
    </source>
</evidence>
<keyword evidence="9" id="KW-1185">Reference proteome</keyword>
<comment type="similarity">
    <text evidence="2 4">Belongs to the bacterial solute-binding protein 3 family.</text>
</comment>
<keyword evidence="3 5" id="KW-0732">Signal</keyword>
<comment type="subcellular location">
    <subcellularLocation>
        <location evidence="1">Cell envelope</location>
    </subcellularLocation>
</comment>
<dbReference type="GO" id="GO:0015276">
    <property type="term" value="F:ligand-gated monoatomic ion channel activity"/>
    <property type="evidence" value="ECO:0007669"/>
    <property type="project" value="InterPro"/>
</dbReference>
<name>A0A1J5N9Z6_9BACT</name>